<dbReference type="SUPFAM" id="SSF52313">
    <property type="entry name" value="Ribosomal protein S2"/>
    <property type="match status" value="1"/>
</dbReference>
<dbReference type="Pfam" id="PF00318">
    <property type="entry name" value="Ribosomal_S2"/>
    <property type="match status" value="2"/>
</dbReference>
<feature type="compositionally biased region" description="Basic and acidic residues" evidence="5">
    <location>
        <begin position="273"/>
        <end position="304"/>
    </location>
</feature>
<dbReference type="PROSITE" id="PS00962">
    <property type="entry name" value="RIBOSOMAL_S2_1"/>
    <property type="match status" value="1"/>
</dbReference>
<dbReference type="InterPro" id="IPR001865">
    <property type="entry name" value="Ribosomal_uS2"/>
</dbReference>
<evidence type="ECO:0000256" key="4">
    <source>
        <dbReference type="RuleBase" id="RU003631"/>
    </source>
</evidence>
<organism evidence="6 7">
    <name type="scientific">Marasmiellus scandens</name>
    <dbReference type="NCBI Taxonomy" id="2682957"/>
    <lineage>
        <taxon>Eukaryota</taxon>
        <taxon>Fungi</taxon>
        <taxon>Dikarya</taxon>
        <taxon>Basidiomycota</taxon>
        <taxon>Agaricomycotina</taxon>
        <taxon>Agaricomycetes</taxon>
        <taxon>Agaricomycetidae</taxon>
        <taxon>Agaricales</taxon>
        <taxon>Marasmiineae</taxon>
        <taxon>Omphalotaceae</taxon>
        <taxon>Marasmiellus</taxon>
    </lineage>
</organism>
<gene>
    <name evidence="6" type="ORF">VKT23_003995</name>
</gene>
<dbReference type="PANTHER" id="PTHR12534">
    <property type="entry name" value="30S RIBOSOMAL PROTEIN S2 PROKARYOTIC AND ORGANELLAR"/>
    <property type="match status" value="1"/>
</dbReference>
<dbReference type="InterPro" id="IPR018130">
    <property type="entry name" value="Ribosomal_uS2_CS"/>
</dbReference>
<comment type="similarity">
    <text evidence="1 4">Belongs to the universal ribosomal protein uS2 family.</text>
</comment>
<evidence type="ECO:0000256" key="1">
    <source>
        <dbReference type="ARBA" id="ARBA00006242"/>
    </source>
</evidence>
<keyword evidence="2 4" id="KW-0689">Ribosomal protein</keyword>
<feature type="region of interest" description="Disordered" evidence="5">
    <location>
        <begin position="273"/>
        <end position="310"/>
    </location>
</feature>
<comment type="caution">
    <text evidence="6">The sequence shown here is derived from an EMBL/GenBank/DDBJ whole genome shotgun (WGS) entry which is preliminary data.</text>
</comment>
<accession>A0ABR1JVM3</accession>
<dbReference type="EMBL" id="JBANRG010000004">
    <property type="protein sequence ID" value="KAK7466931.1"/>
    <property type="molecule type" value="Genomic_DNA"/>
</dbReference>
<name>A0ABR1JVM3_9AGAR</name>
<evidence type="ECO:0000313" key="7">
    <source>
        <dbReference type="Proteomes" id="UP001498398"/>
    </source>
</evidence>
<proteinExistence type="inferred from homology"/>
<reference evidence="6 7" key="1">
    <citation type="submission" date="2024-01" db="EMBL/GenBank/DDBJ databases">
        <title>A draft genome for the cacao thread blight pathogen Marasmiellus scandens.</title>
        <authorList>
            <person name="Baruah I.K."/>
            <person name="Leung J."/>
            <person name="Bukari Y."/>
            <person name="Amoako-Attah I."/>
            <person name="Meinhardt L.W."/>
            <person name="Bailey B.A."/>
            <person name="Cohen S.P."/>
        </authorList>
    </citation>
    <scope>NUCLEOTIDE SEQUENCE [LARGE SCALE GENOMIC DNA]</scope>
    <source>
        <strain evidence="6 7">GH-19</strain>
    </source>
</reference>
<evidence type="ECO:0000313" key="6">
    <source>
        <dbReference type="EMBL" id="KAK7466931.1"/>
    </source>
</evidence>
<keyword evidence="3 4" id="KW-0687">Ribonucleoprotein</keyword>
<dbReference type="PROSITE" id="PS00963">
    <property type="entry name" value="RIBOSOMAL_S2_2"/>
    <property type="match status" value="1"/>
</dbReference>
<dbReference type="InterPro" id="IPR023591">
    <property type="entry name" value="Ribosomal_uS2_flav_dom_sf"/>
</dbReference>
<sequence length="310" mass="35098">MLRSWLANSPRCRSQLPIFSRCRPFSTDANRRLEGDNDWTEFQANRAGFKALVNGLSQYGSTQTRENTWKLRDSLHNPSRNATISALLASGAHFGHASTRMDPNFMPYAYGTRAGITIIDLDQTLPLLRRAASLVRAIAANDGQIVFIGTRSDIRPVVQKAAERLGEQGYHVGDRWLPGTLTNKWQMFGHDVVRKERVVPDLVILLNPIANMNAIRECALEHVPTIGIIDSNVDPRIVMYPVPANDESTRTAEIIAGVLSIAGREGVMIRKAEEQKRLEEEQRRQEAEERDRYERQRDELDRKAANAYDY</sequence>
<keyword evidence="7" id="KW-1185">Reference proteome</keyword>
<evidence type="ECO:0000256" key="2">
    <source>
        <dbReference type="ARBA" id="ARBA00022980"/>
    </source>
</evidence>
<dbReference type="InterPro" id="IPR005706">
    <property type="entry name" value="Ribosomal_uS2_bac/mit/plastid"/>
</dbReference>
<dbReference type="PRINTS" id="PR00395">
    <property type="entry name" value="RIBOSOMALS2"/>
</dbReference>
<protein>
    <recommendedName>
        <fullName evidence="8">Ribosomal protein S2</fullName>
    </recommendedName>
</protein>
<dbReference type="Gene3D" id="3.40.50.10490">
    <property type="entry name" value="Glucose-6-phosphate isomerase like protein, domain 1"/>
    <property type="match status" value="1"/>
</dbReference>
<dbReference type="NCBIfam" id="TIGR01011">
    <property type="entry name" value="rpsB_bact"/>
    <property type="match status" value="1"/>
</dbReference>
<evidence type="ECO:0008006" key="8">
    <source>
        <dbReference type="Google" id="ProtNLM"/>
    </source>
</evidence>
<dbReference type="Proteomes" id="UP001498398">
    <property type="component" value="Unassembled WGS sequence"/>
</dbReference>
<dbReference type="HAMAP" id="MF_00291_B">
    <property type="entry name" value="Ribosomal_uS2_B"/>
    <property type="match status" value="1"/>
</dbReference>
<evidence type="ECO:0000256" key="5">
    <source>
        <dbReference type="SAM" id="MobiDB-lite"/>
    </source>
</evidence>
<dbReference type="CDD" id="cd01425">
    <property type="entry name" value="RPS2"/>
    <property type="match status" value="1"/>
</dbReference>
<dbReference type="PANTHER" id="PTHR12534:SF0">
    <property type="entry name" value="SMALL RIBOSOMAL SUBUNIT PROTEIN US2M"/>
    <property type="match status" value="1"/>
</dbReference>
<evidence type="ECO:0000256" key="3">
    <source>
        <dbReference type="ARBA" id="ARBA00023274"/>
    </source>
</evidence>